<feature type="compositionally biased region" description="Polar residues" evidence="1">
    <location>
        <begin position="199"/>
        <end position="216"/>
    </location>
</feature>
<proteinExistence type="predicted"/>
<reference evidence="2" key="2">
    <citation type="submission" date="2020-05" db="EMBL/GenBank/DDBJ databases">
        <authorList>
            <person name="Kim H.-S."/>
            <person name="Proctor R.H."/>
            <person name="Brown D.W."/>
        </authorList>
    </citation>
    <scope>NUCLEOTIDE SEQUENCE</scope>
    <source>
        <strain evidence="2">NRRL 22465</strain>
    </source>
</reference>
<dbReference type="InterPro" id="IPR032675">
    <property type="entry name" value="LRR_dom_sf"/>
</dbReference>
<evidence type="ECO:0000256" key="1">
    <source>
        <dbReference type="SAM" id="MobiDB-lite"/>
    </source>
</evidence>
<dbReference type="OrthoDB" id="3210378at2759"/>
<evidence type="ECO:0008006" key="4">
    <source>
        <dbReference type="Google" id="ProtNLM"/>
    </source>
</evidence>
<dbReference type="EMBL" id="JABEYC010000002">
    <property type="protein sequence ID" value="KAF4984822.1"/>
    <property type="molecule type" value="Genomic_DNA"/>
</dbReference>
<feature type="compositionally biased region" description="Basic and acidic residues" evidence="1">
    <location>
        <begin position="653"/>
        <end position="663"/>
    </location>
</feature>
<feature type="region of interest" description="Disordered" evidence="1">
    <location>
        <begin position="47"/>
        <end position="93"/>
    </location>
</feature>
<comment type="caution">
    <text evidence="2">The sequence shown here is derived from an EMBL/GenBank/DDBJ whole genome shotgun (WGS) entry which is preliminary data.</text>
</comment>
<feature type="compositionally biased region" description="Basic and acidic residues" evidence="1">
    <location>
        <begin position="50"/>
        <end position="60"/>
    </location>
</feature>
<feature type="compositionally biased region" description="Low complexity" evidence="1">
    <location>
        <begin position="671"/>
        <end position="681"/>
    </location>
</feature>
<protein>
    <recommendedName>
        <fullName evidence="4">F-box domain-containing protein</fullName>
    </recommendedName>
</protein>
<organism evidence="2 3">
    <name type="scientific">Fusarium zealandicum</name>
    <dbReference type="NCBI Taxonomy" id="1053134"/>
    <lineage>
        <taxon>Eukaryota</taxon>
        <taxon>Fungi</taxon>
        <taxon>Dikarya</taxon>
        <taxon>Ascomycota</taxon>
        <taxon>Pezizomycotina</taxon>
        <taxon>Sordariomycetes</taxon>
        <taxon>Hypocreomycetidae</taxon>
        <taxon>Hypocreales</taxon>
        <taxon>Nectriaceae</taxon>
        <taxon>Fusarium</taxon>
        <taxon>Fusarium staphyleae species complex</taxon>
    </lineage>
</organism>
<feature type="region of interest" description="Disordered" evidence="1">
    <location>
        <begin position="653"/>
        <end position="682"/>
    </location>
</feature>
<feature type="compositionally biased region" description="Polar residues" evidence="1">
    <location>
        <begin position="160"/>
        <end position="169"/>
    </location>
</feature>
<reference evidence="2" key="1">
    <citation type="journal article" date="2020" name="BMC Genomics">
        <title>Correction to: Identification and distribution of gene clusters required for synthesis of sphingolipid metabolism inhibitors in diverse species of the filamentous fungus Fusarium.</title>
        <authorList>
            <person name="Kim H.S."/>
            <person name="Lohmar J.M."/>
            <person name="Busman M."/>
            <person name="Brown D.W."/>
            <person name="Naumann T.A."/>
            <person name="Divon H.H."/>
            <person name="Lysoe E."/>
            <person name="Uhlig S."/>
            <person name="Proctor R.H."/>
        </authorList>
    </citation>
    <scope>NUCLEOTIDE SEQUENCE</scope>
    <source>
        <strain evidence="2">NRRL 22465</strain>
    </source>
</reference>
<accession>A0A8H4XR90</accession>
<evidence type="ECO:0000313" key="2">
    <source>
        <dbReference type="EMBL" id="KAF4984822.1"/>
    </source>
</evidence>
<evidence type="ECO:0000313" key="3">
    <source>
        <dbReference type="Proteomes" id="UP000635477"/>
    </source>
</evidence>
<keyword evidence="3" id="KW-1185">Reference proteome</keyword>
<name>A0A8H4XR90_9HYPO</name>
<feature type="region of interest" description="Disordered" evidence="1">
    <location>
        <begin position="156"/>
        <end position="218"/>
    </location>
</feature>
<sequence length="833" mass="92328">MFEVPHSHHVPDFKRFFSPGRSSMSAIEDKRAEEFRRHVWAVTMTDEEPLSEKQNRHSTDFARPGANKLRSKRASAYAGLPPQEEEPKPEPTMEEPTIAVQPVQSPTFGSSKDLYPVKEDKIGNFLTSTETSKNEHVSHRASYPIYPSYAVLETSAADPTKSNDPSSKLNRPRKLSDNSIATMSTLQSRESMSAALARRNQSWGSRPSIQTSNSMPQWRPEYMYQRPMPLKKQTPVRAPLNPNELFDTMPTEVLSLIVEKLRDLHVGPKSLSCATCWMRDVCNMCVASHKWYGPAQAALYQDIQLVGPDSAAHKKKFKMSQGARVMMLRRVLRANPRLAATVKTLKVPAPEALAKGTNVADYDNLVASLVMACPNLECLSGLSTPYDHSFTKIFYALSSRPNLKEMNWLVQASPHQKQQRIQSSTQQLGLVMPSELKPFQEMTFLRHHDNWSRLETLTIHCLPGATLTPESLISSTLSYLPNIKHLHLCNLPPNSFDDSNLLALPPLQTLTLSHISGITSNGLSTFATHSSGQPLRKLTLRHTPLTSLAALARILSNLRSLVNFSLIQAFPPIMPEDDAFALWMMPYLASNSIQKLHWDITSHTSCVNAADDILARSIAAGGFPALTTLRALNDPDGIFQALCYPVERIDRPSDRFPHAEQHGDSSSLNFAPSSAASPMSPTRLFKSSSNITLASPRTLISPFGDYRNAPYTSLHTARLAAQSRLEAARSRPRFTVNVIDEGGTTTDTFAMAGFVGTPGSAIKYHLVSDAGTTDDKGGLIDVRDLDGDGGESLAGGREGCTGRWNMRDGVVADRKEKERWWHTERGHWTKLAL</sequence>
<dbReference type="Proteomes" id="UP000635477">
    <property type="component" value="Unassembled WGS sequence"/>
</dbReference>
<gene>
    <name evidence="2" type="ORF">FZEAL_50</name>
</gene>
<dbReference type="AlphaFoldDB" id="A0A8H4XR90"/>
<dbReference type="Gene3D" id="3.80.10.10">
    <property type="entry name" value="Ribonuclease Inhibitor"/>
    <property type="match status" value="1"/>
</dbReference>
<feature type="compositionally biased region" description="Polar residues" evidence="1">
    <location>
        <begin position="177"/>
        <end position="191"/>
    </location>
</feature>
<dbReference type="SUPFAM" id="SSF52047">
    <property type="entry name" value="RNI-like"/>
    <property type="match status" value="1"/>
</dbReference>